<feature type="domain" description="Cytochrome c" evidence="10">
    <location>
        <begin position="25"/>
        <end position="103"/>
    </location>
</feature>
<reference evidence="11 12" key="1">
    <citation type="submission" date="2017-09" db="EMBL/GenBank/DDBJ databases">
        <authorList>
            <person name="Ehlers B."/>
            <person name="Leendertz F.H."/>
        </authorList>
    </citation>
    <scope>NUCLEOTIDE SEQUENCE [LARGE SCALE GENOMIC DNA]</scope>
    <source>
        <strain evidence="11 12">DSM 18289</strain>
    </source>
</reference>
<keyword evidence="5 8" id="KW-0479">Metal-binding</keyword>
<keyword evidence="11" id="KW-0238">DNA-binding</keyword>
<dbReference type="RefSeq" id="WP_210200869.1">
    <property type="nucleotide sequence ID" value="NZ_OBEL01000002.1"/>
</dbReference>
<sequence length="521" mass="56758">MIISFGHKVSIAMGMLLMSTALTSAEPNRGMQVYEDYCASCHGMDLGGYIAPGLNSTRYDGVEGADLVDLISDGVEDTLMPGWGKKLSKEDILAVADYIVKTPVRDIEWTMDDIRKSVKVYVQDESKLPNAPTYAIGSMRDIMAVTARGTYARDGSKVVFFNGANNEQIAELPVDRAPHIVNYDPSNERWAYLKTDGGRIYKIDLYTMQAVRSVQVGFTGPSLAVTFDGKYVVAGSFVPNTAVLLDAKTLEPLKYFKLEGVDPDGKQVEGDSGSITATHFGPYVSISLEQTGQVWIVDTSTPNFETTKIKNVGRHLHDSFLSEDGRYMYIAAYDDNKLSVIDFKTKSMVGAIATGCQPHTGSGAIFKNKAGRNIGVGTNIGAHCDDDRFVTLFDADSFEVIKQLKVSGKTESPAAHPNAPYVIVDIVEGDDMDKLALIDKETLSVSKLLDVGGHAYFPEYTANGKFIYASAGYNGNKLVIFDSTSLEKVKEVDMESPAGIFSHDRPRWGTVGFAPRKLAAN</sequence>
<dbReference type="Pfam" id="PF02239">
    <property type="entry name" value="Cytochrom_D1"/>
    <property type="match status" value="1"/>
</dbReference>
<proteinExistence type="predicted"/>
<dbReference type="GO" id="GO:0003677">
    <property type="term" value="F:DNA binding"/>
    <property type="evidence" value="ECO:0007669"/>
    <property type="project" value="UniProtKB-KW"/>
</dbReference>
<dbReference type="Gene3D" id="1.10.760.10">
    <property type="entry name" value="Cytochrome c-like domain"/>
    <property type="match status" value="1"/>
</dbReference>
<evidence type="ECO:0000256" key="7">
    <source>
        <dbReference type="ARBA" id="ARBA00023004"/>
    </source>
</evidence>
<keyword evidence="12" id="KW-1185">Reference proteome</keyword>
<evidence type="ECO:0000256" key="2">
    <source>
        <dbReference type="ARBA" id="ARBA00022448"/>
    </source>
</evidence>
<dbReference type="Pfam" id="PF13442">
    <property type="entry name" value="Cytochrome_CBB3"/>
    <property type="match status" value="1"/>
</dbReference>
<dbReference type="PANTHER" id="PTHR47197:SF3">
    <property type="entry name" value="DIHYDRO-HEME D1 DEHYDROGENASE"/>
    <property type="match status" value="1"/>
</dbReference>
<dbReference type="InterPro" id="IPR011048">
    <property type="entry name" value="Haem_d1_sf"/>
</dbReference>
<dbReference type="PROSITE" id="PS51007">
    <property type="entry name" value="CYTC"/>
    <property type="match status" value="1"/>
</dbReference>
<dbReference type="AlphaFoldDB" id="A0A285PD31"/>
<keyword evidence="7 8" id="KW-0408">Iron</keyword>
<dbReference type="InterPro" id="IPR036909">
    <property type="entry name" value="Cyt_c-like_dom_sf"/>
</dbReference>
<evidence type="ECO:0000256" key="6">
    <source>
        <dbReference type="ARBA" id="ARBA00022982"/>
    </source>
</evidence>
<dbReference type="GO" id="GO:0009055">
    <property type="term" value="F:electron transfer activity"/>
    <property type="evidence" value="ECO:0007669"/>
    <property type="project" value="InterPro"/>
</dbReference>
<name>A0A285PD31_9HYPH</name>
<evidence type="ECO:0000256" key="1">
    <source>
        <dbReference type="ARBA" id="ARBA00001926"/>
    </source>
</evidence>
<evidence type="ECO:0000256" key="4">
    <source>
        <dbReference type="ARBA" id="ARBA00022660"/>
    </source>
</evidence>
<evidence type="ECO:0000259" key="10">
    <source>
        <dbReference type="PROSITE" id="PS51007"/>
    </source>
</evidence>
<keyword evidence="6" id="KW-0249">Electron transport</keyword>
<dbReference type="SUPFAM" id="SSF46626">
    <property type="entry name" value="Cytochrome c"/>
    <property type="match status" value="1"/>
</dbReference>
<keyword evidence="4" id="KW-0679">Respiratory chain</keyword>
<dbReference type="PANTHER" id="PTHR47197">
    <property type="entry name" value="PROTEIN NIRF"/>
    <property type="match status" value="1"/>
</dbReference>
<feature type="signal peptide" evidence="9">
    <location>
        <begin position="1"/>
        <end position="24"/>
    </location>
</feature>
<dbReference type="PRINTS" id="PR00605">
    <property type="entry name" value="CYTCHROMECIC"/>
</dbReference>
<evidence type="ECO:0000256" key="8">
    <source>
        <dbReference type="PROSITE-ProRule" id="PRU00433"/>
    </source>
</evidence>
<evidence type="ECO:0000256" key="9">
    <source>
        <dbReference type="SAM" id="SignalP"/>
    </source>
</evidence>
<evidence type="ECO:0000256" key="5">
    <source>
        <dbReference type="ARBA" id="ARBA00022723"/>
    </source>
</evidence>
<dbReference type="Proteomes" id="UP000219439">
    <property type="component" value="Unassembled WGS sequence"/>
</dbReference>
<dbReference type="InterPro" id="IPR051200">
    <property type="entry name" value="Host-pathogen_enzymatic-act"/>
</dbReference>
<dbReference type="Gene3D" id="2.140.10.20">
    <property type="entry name" value="C-terminal (heme d1) domain of cytochrome cd1-nitrite reductase"/>
    <property type="match status" value="1"/>
</dbReference>
<dbReference type="EMBL" id="OBEL01000002">
    <property type="protein sequence ID" value="SNZ19665.1"/>
    <property type="molecule type" value="Genomic_DNA"/>
</dbReference>
<dbReference type="GO" id="GO:0020037">
    <property type="term" value="F:heme binding"/>
    <property type="evidence" value="ECO:0007669"/>
    <property type="project" value="InterPro"/>
</dbReference>
<dbReference type="InterPro" id="IPR008168">
    <property type="entry name" value="Cyt_C_IC"/>
</dbReference>
<keyword evidence="3 8" id="KW-0349">Heme</keyword>
<keyword evidence="2" id="KW-0813">Transport</keyword>
<feature type="chain" id="PRO_5013058004" evidence="9">
    <location>
        <begin position="25"/>
        <end position="521"/>
    </location>
</feature>
<dbReference type="InterPro" id="IPR009056">
    <property type="entry name" value="Cyt_c-like_dom"/>
</dbReference>
<accession>A0A285PD31</accession>
<dbReference type="GO" id="GO:0005506">
    <property type="term" value="F:iron ion binding"/>
    <property type="evidence" value="ECO:0007669"/>
    <property type="project" value="InterPro"/>
</dbReference>
<dbReference type="SUPFAM" id="SSF51004">
    <property type="entry name" value="C-terminal (heme d1) domain of cytochrome cd1-nitrite reductase"/>
    <property type="match status" value="1"/>
</dbReference>
<keyword evidence="9" id="KW-0732">Signal</keyword>
<dbReference type="InterPro" id="IPR003143">
    <property type="entry name" value="Cyt_cd1_C_sf"/>
</dbReference>
<evidence type="ECO:0000313" key="12">
    <source>
        <dbReference type="Proteomes" id="UP000219439"/>
    </source>
</evidence>
<organism evidence="11 12">
    <name type="scientific">Cohaesibacter gelatinilyticus</name>
    <dbReference type="NCBI Taxonomy" id="372072"/>
    <lineage>
        <taxon>Bacteria</taxon>
        <taxon>Pseudomonadati</taxon>
        <taxon>Pseudomonadota</taxon>
        <taxon>Alphaproteobacteria</taxon>
        <taxon>Hyphomicrobiales</taxon>
        <taxon>Cohaesibacteraceae</taxon>
    </lineage>
</organism>
<protein>
    <submittedName>
        <fullName evidence="11">DNA-binding beta-propeller fold protein YncE</fullName>
    </submittedName>
</protein>
<comment type="cofactor">
    <cofactor evidence="1">
        <name>heme c</name>
        <dbReference type="ChEBI" id="CHEBI:61717"/>
    </cofactor>
</comment>
<evidence type="ECO:0000256" key="3">
    <source>
        <dbReference type="ARBA" id="ARBA00022617"/>
    </source>
</evidence>
<gene>
    <name evidence="11" type="ORF">SAMN06265368_2755</name>
</gene>
<evidence type="ECO:0000313" key="11">
    <source>
        <dbReference type="EMBL" id="SNZ19665.1"/>
    </source>
</evidence>